<name>A0A4U3L2S1_9BACT</name>
<evidence type="ECO:0000313" key="2">
    <source>
        <dbReference type="Proteomes" id="UP000305848"/>
    </source>
</evidence>
<keyword evidence="2" id="KW-1185">Reference proteome</keyword>
<dbReference type="OrthoDB" id="893100at2"/>
<organism evidence="1 2">
    <name type="scientific">Ilyomonas limi</name>
    <dbReference type="NCBI Taxonomy" id="2575867"/>
    <lineage>
        <taxon>Bacteria</taxon>
        <taxon>Pseudomonadati</taxon>
        <taxon>Bacteroidota</taxon>
        <taxon>Chitinophagia</taxon>
        <taxon>Chitinophagales</taxon>
        <taxon>Chitinophagaceae</taxon>
        <taxon>Ilyomonas</taxon>
    </lineage>
</organism>
<evidence type="ECO:0000313" key="1">
    <source>
        <dbReference type="EMBL" id="TKK69328.1"/>
    </source>
</evidence>
<protein>
    <submittedName>
        <fullName evidence="1">Uncharacterized protein</fullName>
    </submittedName>
</protein>
<gene>
    <name evidence="1" type="ORF">FC093_08410</name>
</gene>
<dbReference type="Proteomes" id="UP000305848">
    <property type="component" value="Unassembled WGS sequence"/>
</dbReference>
<reference evidence="1 2" key="1">
    <citation type="submission" date="2019-05" db="EMBL/GenBank/DDBJ databases">
        <title>Panacibacter sp. strain 17mud1-8 Genome sequencing and assembly.</title>
        <authorList>
            <person name="Chhetri G."/>
        </authorList>
    </citation>
    <scope>NUCLEOTIDE SEQUENCE [LARGE SCALE GENOMIC DNA]</scope>
    <source>
        <strain evidence="1 2">17mud1-8</strain>
    </source>
</reference>
<proteinExistence type="predicted"/>
<dbReference type="EMBL" id="SZQL01000005">
    <property type="protein sequence ID" value="TKK69328.1"/>
    <property type="molecule type" value="Genomic_DNA"/>
</dbReference>
<dbReference type="AlphaFoldDB" id="A0A4U3L2S1"/>
<dbReference type="RefSeq" id="WP_137261323.1">
    <property type="nucleotide sequence ID" value="NZ_SZQL01000005.1"/>
</dbReference>
<comment type="caution">
    <text evidence="1">The sequence shown here is derived from an EMBL/GenBank/DDBJ whole genome shotgun (WGS) entry which is preliminary data.</text>
</comment>
<sequence>MNPDNLNELPEWDDDEFNEEYTEGEEWRSSVTTELCKAMYKQWNTVVLVLKAAFDSMKEPGEDSLFNKEFMEDQKEMILGDAYEVAAKIRSSEVGLYIIRMENAAIIRKNAQFIKISTNNFIEDDLMEAEHRLIIRQEIDAFRELFKQWVASFEKDEYEDEWGLF</sequence>
<accession>A0A4U3L2S1</accession>